<dbReference type="PROSITE" id="PS51318">
    <property type="entry name" value="TAT"/>
    <property type="match status" value="1"/>
</dbReference>
<dbReference type="EMBL" id="CP065959">
    <property type="protein sequence ID" value="QQC88052.1"/>
    <property type="molecule type" value="Genomic_DNA"/>
</dbReference>
<dbReference type="InterPro" id="IPR036691">
    <property type="entry name" value="Endo/exonu/phosph_ase_sf"/>
</dbReference>
<feature type="domain" description="Endonuclease/exonuclease/phosphatase" evidence="2">
    <location>
        <begin position="55"/>
        <end position="297"/>
    </location>
</feature>
<dbReference type="PANTHER" id="PTHR12121">
    <property type="entry name" value="CARBON CATABOLITE REPRESSOR PROTEIN 4"/>
    <property type="match status" value="1"/>
</dbReference>
<dbReference type="RefSeq" id="WP_198502023.1">
    <property type="nucleotide sequence ID" value="NZ_CP065959.1"/>
</dbReference>
<dbReference type="InterPro" id="IPR005135">
    <property type="entry name" value="Endo/exonuclease/phosphatase"/>
</dbReference>
<dbReference type="InterPro" id="IPR006311">
    <property type="entry name" value="TAT_signal"/>
</dbReference>
<evidence type="ECO:0000313" key="4">
    <source>
        <dbReference type="Proteomes" id="UP000596130"/>
    </source>
</evidence>
<dbReference type="AlphaFoldDB" id="A0A7T4TX95"/>
<reference evidence="3 4" key="1">
    <citation type="submission" date="2020-12" db="EMBL/GenBank/DDBJ databases">
        <title>Identification and biosynthesis of polyene macrolides produced by Streptomyces alfalfae Men-myco-93-63.</title>
        <authorList>
            <person name="Liu D."/>
            <person name="Li Y."/>
            <person name="Liu L."/>
            <person name="Han X."/>
            <person name="Shen F."/>
        </authorList>
    </citation>
    <scope>NUCLEOTIDE SEQUENCE [LARGE SCALE GENOMIC DNA]</scope>
    <source>
        <strain evidence="3 4">Men-myco-93-63</strain>
    </source>
</reference>
<sequence>MPIDSRFSRRTGLRAALAATAALPVFGGALSGGGPAYAAPARPGARAPEARLEVMTFNLRFASDKPPHTWAQRRPVTKELLLRAKPHVIGTQEGLYSQLRDIESDLGADYDWIGTGSGGGSRDEFMAVFYDTKRLAPLEYDHFWLSDTPDVIASNTWGARSIRMATWVRFKDLDTGGELYVLDTHLDHISQNARARSATLIAERVGRLDKAKPLVVTGDFNATAHKNVVYDTLLGAGLVDTWDAAERRGKAYATYHGYKPLTPDGNRIDWILTRPTARVHAASMNTFSLGGQYPSDHLPVQATLTL</sequence>
<dbReference type="Proteomes" id="UP000596130">
    <property type="component" value="Chromosome"/>
</dbReference>
<feature type="chain" id="PRO_5032858395" evidence="1">
    <location>
        <begin position="39"/>
        <end position="306"/>
    </location>
</feature>
<organism evidence="3 4">
    <name type="scientific">Streptomyces alfalfae</name>
    <dbReference type="NCBI Taxonomy" id="1642299"/>
    <lineage>
        <taxon>Bacteria</taxon>
        <taxon>Bacillati</taxon>
        <taxon>Actinomycetota</taxon>
        <taxon>Actinomycetes</taxon>
        <taxon>Kitasatosporales</taxon>
        <taxon>Streptomycetaceae</taxon>
        <taxon>Streptomyces</taxon>
    </lineage>
</organism>
<evidence type="ECO:0000313" key="3">
    <source>
        <dbReference type="EMBL" id="QQC88052.1"/>
    </source>
</evidence>
<evidence type="ECO:0000256" key="1">
    <source>
        <dbReference type="SAM" id="SignalP"/>
    </source>
</evidence>
<protein>
    <submittedName>
        <fullName evidence="3">Endonuclease/exonuclease/phosphatase family protein</fullName>
    </submittedName>
</protein>
<dbReference type="GO" id="GO:0004519">
    <property type="term" value="F:endonuclease activity"/>
    <property type="evidence" value="ECO:0007669"/>
    <property type="project" value="UniProtKB-KW"/>
</dbReference>
<keyword evidence="1" id="KW-0732">Signal</keyword>
<keyword evidence="3" id="KW-0269">Exonuclease</keyword>
<name>A0A7T4TX95_9ACTN</name>
<dbReference type="InterPro" id="IPR050410">
    <property type="entry name" value="CCR4/nocturin_mRNA_transcr"/>
</dbReference>
<gene>
    <name evidence="3" type="ORF">I8755_06275</name>
</gene>
<evidence type="ECO:0000259" key="2">
    <source>
        <dbReference type="Pfam" id="PF03372"/>
    </source>
</evidence>
<dbReference type="CDD" id="cd09083">
    <property type="entry name" value="EEP-1"/>
    <property type="match status" value="1"/>
</dbReference>
<keyword evidence="3" id="KW-0378">Hydrolase</keyword>
<dbReference type="Gene3D" id="3.60.10.10">
    <property type="entry name" value="Endonuclease/exonuclease/phosphatase"/>
    <property type="match status" value="1"/>
</dbReference>
<dbReference type="SUPFAM" id="SSF56219">
    <property type="entry name" value="DNase I-like"/>
    <property type="match status" value="1"/>
</dbReference>
<feature type="signal peptide" evidence="1">
    <location>
        <begin position="1"/>
        <end position="38"/>
    </location>
</feature>
<keyword evidence="3" id="KW-0255">Endonuclease</keyword>
<keyword evidence="3" id="KW-0540">Nuclease</keyword>
<dbReference type="Pfam" id="PF03372">
    <property type="entry name" value="Exo_endo_phos"/>
    <property type="match status" value="1"/>
</dbReference>
<dbReference type="GO" id="GO:0000175">
    <property type="term" value="F:3'-5'-RNA exonuclease activity"/>
    <property type="evidence" value="ECO:0007669"/>
    <property type="project" value="TreeGrafter"/>
</dbReference>
<accession>A0A7T4TX95</accession>
<dbReference type="PANTHER" id="PTHR12121:SF36">
    <property type="entry name" value="ENDONUCLEASE_EXONUCLEASE_PHOSPHATASE DOMAIN-CONTAINING PROTEIN"/>
    <property type="match status" value="1"/>
</dbReference>
<proteinExistence type="predicted"/>